<reference evidence="2" key="1">
    <citation type="journal article" date="2019" name="Int. J. Syst. Evol. Microbiol.">
        <title>The Global Catalogue of Microorganisms (GCM) 10K type strain sequencing project: providing services to taxonomists for standard genome sequencing and annotation.</title>
        <authorList>
            <consortium name="The Broad Institute Genomics Platform"/>
            <consortium name="The Broad Institute Genome Sequencing Center for Infectious Disease"/>
            <person name="Wu L."/>
            <person name="Ma J."/>
        </authorList>
    </citation>
    <scope>NUCLEOTIDE SEQUENCE [LARGE SCALE GENOMIC DNA]</scope>
    <source>
        <strain evidence="2">KACC 13778</strain>
    </source>
</reference>
<evidence type="ECO:0000313" key="2">
    <source>
        <dbReference type="Proteomes" id="UP001595956"/>
    </source>
</evidence>
<keyword evidence="2" id="KW-1185">Reference proteome</keyword>
<dbReference type="Proteomes" id="UP001595956">
    <property type="component" value="Unassembled WGS sequence"/>
</dbReference>
<dbReference type="EMBL" id="JBHSMD010000004">
    <property type="protein sequence ID" value="MFC5494092.1"/>
    <property type="molecule type" value="Genomic_DNA"/>
</dbReference>
<gene>
    <name evidence="1" type="ORF">ACFPKY_13325</name>
</gene>
<evidence type="ECO:0008006" key="3">
    <source>
        <dbReference type="Google" id="ProtNLM"/>
    </source>
</evidence>
<proteinExistence type="predicted"/>
<evidence type="ECO:0000313" key="1">
    <source>
        <dbReference type="EMBL" id="MFC5494092.1"/>
    </source>
</evidence>
<sequence length="170" mass="17784">MRRLIPSPAMVVALLALLLATGGVGYAAGQIRTKDLRDGAVTSVKIRDGAVAPADLAPATRASMRARAWANVDLEAQLVESRTKGFASVTRPRTGVYCLTLSDDTLDPATTAPVVTVDWDASAAPNITAHLSTSAHQCPESADLGVRTYAWVAGRNSKLADTVAFTIVVP</sequence>
<organism evidence="1 2">
    <name type="scientific">Nocardioides caricicola</name>
    <dbReference type="NCBI Taxonomy" id="634770"/>
    <lineage>
        <taxon>Bacteria</taxon>
        <taxon>Bacillati</taxon>
        <taxon>Actinomycetota</taxon>
        <taxon>Actinomycetes</taxon>
        <taxon>Propionibacteriales</taxon>
        <taxon>Nocardioidaceae</taxon>
        <taxon>Nocardioides</taxon>
    </lineage>
</organism>
<name>A0ABW0N526_9ACTN</name>
<accession>A0ABW0N526</accession>
<protein>
    <recommendedName>
        <fullName evidence="3">Secreted protein</fullName>
    </recommendedName>
</protein>
<comment type="caution">
    <text evidence="1">The sequence shown here is derived from an EMBL/GenBank/DDBJ whole genome shotgun (WGS) entry which is preliminary data.</text>
</comment>
<dbReference type="RefSeq" id="WP_345179648.1">
    <property type="nucleotide sequence ID" value="NZ_BAABFQ010000007.1"/>
</dbReference>